<sequence length="99" mass="10782">MTALVQVAVLLVLSLLLASSNAVDLGEFNYTQFVDDIKKTAVDHRRLSLLQEGGDLRPAAEGVLHLADNQTAFVMQGRLGEHNLTFSNTSLELNSKGSW</sequence>
<dbReference type="Proteomes" id="UP001432322">
    <property type="component" value="Unassembled WGS sequence"/>
</dbReference>
<feature type="signal peptide" evidence="1">
    <location>
        <begin position="1"/>
        <end position="22"/>
    </location>
</feature>
<reference evidence="2" key="1">
    <citation type="submission" date="2023-10" db="EMBL/GenBank/DDBJ databases">
        <title>Genome assembly of Pristionchus species.</title>
        <authorList>
            <person name="Yoshida K."/>
            <person name="Sommer R.J."/>
        </authorList>
    </citation>
    <scope>NUCLEOTIDE SEQUENCE</scope>
    <source>
        <strain evidence="2">RS5133</strain>
    </source>
</reference>
<gene>
    <name evidence="2" type="ORF">PFISCL1PPCAC_3665</name>
</gene>
<name>A0AAV5V1S7_9BILA</name>
<comment type="caution">
    <text evidence="2">The sequence shown here is derived from an EMBL/GenBank/DDBJ whole genome shotgun (WGS) entry which is preliminary data.</text>
</comment>
<dbReference type="AlphaFoldDB" id="A0AAV5V1S7"/>
<feature type="chain" id="PRO_5043461931" evidence="1">
    <location>
        <begin position="23"/>
        <end position="99"/>
    </location>
</feature>
<accession>A0AAV5V1S7</accession>
<organism evidence="2 3">
    <name type="scientific">Pristionchus fissidentatus</name>
    <dbReference type="NCBI Taxonomy" id="1538716"/>
    <lineage>
        <taxon>Eukaryota</taxon>
        <taxon>Metazoa</taxon>
        <taxon>Ecdysozoa</taxon>
        <taxon>Nematoda</taxon>
        <taxon>Chromadorea</taxon>
        <taxon>Rhabditida</taxon>
        <taxon>Rhabditina</taxon>
        <taxon>Diplogasteromorpha</taxon>
        <taxon>Diplogasteroidea</taxon>
        <taxon>Neodiplogasteridae</taxon>
        <taxon>Pristionchus</taxon>
    </lineage>
</organism>
<evidence type="ECO:0000313" key="2">
    <source>
        <dbReference type="EMBL" id="GMT12368.1"/>
    </source>
</evidence>
<keyword evidence="1" id="KW-0732">Signal</keyword>
<dbReference type="EMBL" id="BTSY01000001">
    <property type="protein sequence ID" value="GMT12368.1"/>
    <property type="molecule type" value="Genomic_DNA"/>
</dbReference>
<protein>
    <submittedName>
        <fullName evidence="2">Uncharacterized protein</fullName>
    </submittedName>
</protein>
<proteinExistence type="predicted"/>
<keyword evidence="3" id="KW-1185">Reference proteome</keyword>
<evidence type="ECO:0000313" key="3">
    <source>
        <dbReference type="Proteomes" id="UP001432322"/>
    </source>
</evidence>
<evidence type="ECO:0000256" key="1">
    <source>
        <dbReference type="SAM" id="SignalP"/>
    </source>
</evidence>